<feature type="compositionally biased region" description="Basic and acidic residues" evidence="1">
    <location>
        <begin position="1"/>
        <end position="15"/>
    </location>
</feature>
<sequence>MDPEQSRRDGVHRGVDAAPARAVRRRRPRLPRNRTLVIALCLTVAAGFVVTIGVLGHSGAAGCPRTPLPEGRVREQSRYRAADAKQLIPGTPRSLVICRYRGSESTGWNLRLRSGLSVDHRGIARVVQGVRVPLKPGDHGCPLLATMRHTSLIAGYTDAPDLVASISDGCGTLGNGTLRGYFASGAARSALFASLPHG</sequence>
<dbReference type="RefSeq" id="WP_345464851.1">
    <property type="nucleotide sequence ID" value="NZ_BAABHF010000019.1"/>
</dbReference>
<gene>
    <name evidence="3" type="ORF">GCM10023191_035540</name>
</gene>
<feature type="region of interest" description="Disordered" evidence="1">
    <location>
        <begin position="1"/>
        <end position="26"/>
    </location>
</feature>
<keyword evidence="2" id="KW-1133">Transmembrane helix</keyword>
<evidence type="ECO:0000313" key="3">
    <source>
        <dbReference type="EMBL" id="GAA4495205.1"/>
    </source>
</evidence>
<dbReference type="Proteomes" id="UP001500503">
    <property type="component" value="Unassembled WGS sequence"/>
</dbReference>
<protein>
    <submittedName>
        <fullName evidence="3">Uncharacterized protein</fullName>
    </submittedName>
</protein>
<accession>A0ABP8PZC3</accession>
<name>A0ABP8PZC3_9ACTN</name>
<keyword evidence="2" id="KW-0472">Membrane</keyword>
<dbReference type="EMBL" id="BAABHF010000019">
    <property type="protein sequence ID" value="GAA4495205.1"/>
    <property type="molecule type" value="Genomic_DNA"/>
</dbReference>
<feature type="transmembrane region" description="Helical" evidence="2">
    <location>
        <begin position="35"/>
        <end position="56"/>
    </location>
</feature>
<evidence type="ECO:0000313" key="4">
    <source>
        <dbReference type="Proteomes" id="UP001500503"/>
    </source>
</evidence>
<comment type="caution">
    <text evidence="3">The sequence shown here is derived from an EMBL/GenBank/DDBJ whole genome shotgun (WGS) entry which is preliminary data.</text>
</comment>
<proteinExistence type="predicted"/>
<organism evidence="3 4">
    <name type="scientific">Actinoallomurus oryzae</name>
    <dbReference type="NCBI Taxonomy" id="502180"/>
    <lineage>
        <taxon>Bacteria</taxon>
        <taxon>Bacillati</taxon>
        <taxon>Actinomycetota</taxon>
        <taxon>Actinomycetes</taxon>
        <taxon>Streptosporangiales</taxon>
        <taxon>Thermomonosporaceae</taxon>
        <taxon>Actinoallomurus</taxon>
    </lineage>
</organism>
<keyword evidence="4" id="KW-1185">Reference proteome</keyword>
<evidence type="ECO:0000256" key="1">
    <source>
        <dbReference type="SAM" id="MobiDB-lite"/>
    </source>
</evidence>
<reference evidence="4" key="1">
    <citation type="journal article" date="2019" name="Int. J. Syst. Evol. Microbiol.">
        <title>The Global Catalogue of Microorganisms (GCM) 10K type strain sequencing project: providing services to taxonomists for standard genome sequencing and annotation.</title>
        <authorList>
            <consortium name="The Broad Institute Genomics Platform"/>
            <consortium name="The Broad Institute Genome Sequencing Center for Infectious Disease"/>
            <person name="Wu L."/>
            <person name="Ma J."/>
        </authorList>
    </citation>
    <scope>NUCLEOTIDE SEQUENCE [LARGE SCALE GENOMIC DNA]</scope>
    <source>
        <strain evidence="4">JCM 17933</strain>
    </source>
</reference>
<keyword evidence="2" id="KW-0812">Transmembrane</keyword>
<evidence type="ECO:0000256" key="2">
    <source>
        <dbReference type="SAM" id="Phobius"/>
    </source>
</evidence>